<name>A0ABW4FY67_9ACTN</name>
<sequence>MGTRLQGPAANDELMVLSRVLAGVAIVSILAGCGNSYGVSSDDGPDEAAMYRQLAKCVREHGVPNFPDPVQDGDGRWGLPAGASAPPQEAQNACKPIIDQVQQQTEDKPAAASTIAALRKFAQCMREKGVNDWPDPDADGRFSLPQRLSDPKSSSLFDAQFKQCESNLPPGKVRLRPAK</sequence>
<dbReference type="RefSeq" id="WP_219536829.1">
    <property type="nucleotide sequence ID" value="NZ_JAHKRM010000032.1"/>
</dbReference>
<evidence type="ECO:0000313" key="3">
    <source>
        <dbReference type="Proteomes" id="UP001597097"/>
    </source>
</evidence>
<organism evidence="2 3">
    <name type="scientific">Nonomuraea guangzhouensis</name>
    <dbReference type="NCBI Taxonomy" id="1291555"/>
    <lineage>
        <taxon>Bacteria</taxon>
        <taxon>Bacillati</taxon>
        <taxon>Actinomycetota</taxon>
        <taxon>Actinomycetes</taxon>
        <taxon>Streptosporangiales</taxon>
        <taxon>Streptosporangiaceae</taxon>
        <taxon>Nonomuraea</taxon>
    </lineage>
</organism>
<proteinExistence type="predicted"/>
<evidence type="ECO:0008006" key="4">
    <source>
        <dbReference type="Google" id="ProtNLM"/>
    </source>
</evidence>
<evidence type="ECO:0000313" key="2">
    <source>
        <dbReference type="EMBL" id="MFD1535431.1"/>
    </source>
</evidence>
<accession>A0ABW4FY67</accession>
<dbReference type="Proteomes" id="UP001597097">
    <property type="component" value="Unassembled WGS sequence"/>
</dbReference>
<reference evidence="3" key="1">
    <citation type="journal article" date="2019" name="Int. J. Syst. Evol. Microbiol.">
        <title>The Global Catalogue of Microorganisms (GCM) 10K type strain sequencing project: providing services to taxonomists for standard genome sequencing and annotation.</title>
        <authorList>
            <consortium name="The Broad Institute Genomics Platform"/>
            <consortium name="The Broad Institute Genome Sequencing Center for Infectious Disease"/>
            <person name="Wu L."/>
            <person name="Ma J."/>
        </authorList>
    </citation>
    <scope>NUCLEOTIDE SEQUENCE [LARGE SCALE GENOMIC DNA]</scope>
    <source>
        <strain evidence="3">CGMCC 1.15399</strain>
    </source>
</reference>
<dbReference type="EMBL" id="JBHUCM010000001">
    <property type="protein sequence ID" value="MFD1535431.1"/>
    <property type="molecule type" value="Genomic_DNA"/>
</dbReference>
<feature type="region of interest" description="Disordered" evidence="1">
    <location>
        <begin position="130"/>
        <end position="154"/>
    </location>
</feature>
<evidence type="ECO:0000256" key="1">
    <source>
        <dbReference type="SAM" id="MobiDB-lite"/>
    </source>
</evidence>
<gene>
    <name evidence="2" type="ORF">ACFSJ0_00215</name>
</gene>
<comment type="caution">
    <text evidence="2">The sequence shown here is derived from an EMBL/GenBank/DDBJ whole genome shotgun (WGS) entry which is preliminary data.</text>
</comment>
<dbReference type="PROSITE" id="PS51257">
    <property type="entry name" value="PROKAR_LIPOPROTEIN"/>
    <property type="match status" value="1"/>
</dbReference>
<protein>
    <recommendedName>
        <fullName evidence="4">Lipoprotein</fullName>
    </recommendedName>
</protein>
<keyword evidence="3" id="KW-1185">Reference proteome</keyword>